<dbReference type="EC" id="2.3.1.39" evidence="1"/>
<evidence type="ECO:0000313" key="6">
    <source>
        <dbReference type="EMBL" id="MBP2325815.1"/>
    </source>
</evidence>
<dbReference type="EMBL" id="JAGINW010000001">
    <property type="protein sequence ID" value="MBP2325815.1"/>
    <property type="molecule type" value="Genomic_DNA"/>
</dbReference>
<evidence type="ECO:0000259" key="5">
    <source>
        <dbReference type="Pfam" id="PF21124"/>
    </source>
</evidence>
<dbReference type="InterPro" id="IPR049416">
    <property type="entry name" value="VinK-like_small"/>
</dbReference>
<dbReference type="InterPro" id="IPR016035">
    <property type="entry name" value="Acyl_Trfase/lysoPLipase"/>
</dbReference>
<accession>A0ABS4TN29</accession>
<dbReference type="PANTHER" id="PTHR42681">
    <property type="entry name" value="MALONYL-COA-ACYL CARRIER PROTEIN TRANSACYLASE, MITOCHONDRIAL"/>
    <property type="match status" value="1"/>
</dbReference>
<keyword evidence="7" id="KW-1185">Reference proteome</keyword>
<reference evidence="6 7" key="1">
    <citation type="submission" date="2021-03" db="EMBL/GenBank/DDBJ databases">
        <title>Sequencing the genomes of 1000 actinobacteria strains.</title>
        <authorList>
            <person name="Klenk H.-P."/>
        </authorList>
    </citation>
    <scope>NUCLEOTIDE SEQUENCE [LARGE SCALE GENOMIC DNA]</scope>
    <source>
        <strain evidence="6 7">DSM 46670</strain>
    </source>
</reference>
<organism evidence="6 7">
    <name type="scientific">Kibdelosporangium banguiense</name>
    <dbReference type="NCBI Taxonomy" id="1365924"/>
    <lineage>
        <taxon>Bacteria</taxon>
        <taxon>Bacillati</taxon>
        <taxon>Actinomycetota</taxon>
        <taxon>Actinomycetes</taxon>
        <taxon>Pseudonocardiales</taxon>
        <taxon>Pseudonocardiaceae</taxon>
        <taxon>Kibdelosporangium</taxon>
    </lineage>
</organism>
<comment type="catalytic activity">
    <reaction evidence="4">
        <text>holo-[ACP] + malonyl-CoA = malonyl-[ACP] + CoA</text>
        <dbReference type="Rhea" id="RHEA:41792"/>
        <dbReference type="Rhea" id="RHEA-COMP:9623"/>
        <dbReference type="Rhea" id="RHEA-COMP:9685"/>
        <dbReference type="ChEBI" id="CHEBI:57287"/>
        <dbReference type="ChEBI" id="CHEBI:57384"/>
        <dbReference type="ChEBI" id="CHEBI:64479"/>
        <dbReference type="ChEBI" id="CHEBI:78449"/>
        <dbReference type="EC" id="2.3.1.39"/>
    </reaction>
</comment>
<dbReference type="PANTHER" id="PTHR42681:SF1">
    <property type="entry name" value="MALONYL-COA-ACYL CARRIER PROTEIN TRANSACYLASE, MITOCHONDRIAL"/>
    <property type="match status" value="1"/>
</dbReference>
<gene>
    <name evidence="6" type="ORF">JOF56_006200</name>
</gene>
<evidence type="ECO:0000256" key="2">
    <source>
        <dbReference type="ARBA" id="ARBA00022679"/>
    </source>
</evidence>
<evidence type="ECO:0000256" key="1">
    <source>
        <dbReference type="ARBA" id="ARBA00013258"/>
    </source>
</evidence>
<evidence type="ECO:0000256" key="3">
    <source>
        <dbReference type="ARBA" id="ARBA00023315"/>
    </source>
</evidence>
<protein>
    <recommendedName>
        <fullName evidence="1">[acyl-carrier-protein] S-malonyltransferase</fullName>
        <ecNumber evidence="1">2.3.1.39</ecNumber>
    </recommendedName>
</protein>
<dbReference type="InterPro" id="IPR001227">
    <property type="entry name" value="Ac_transferase_dom_sf"/>
</dbReference>
<evidence type="ECO:0000256" key="4">
    <source>
        <dbReference type="ARBA" id="ARBA00048462"/>
    </source>
</evidence>
<keyword evidence="2 6" id="KW-0808">Transferase</keyword>
<evidence type="ECO:0000313" key="7">
    <source>
        <dbReference type="Proteomes" id="UP001519332"/>
    </source>
</evidence>
<dbReference type="Gene3D" id="3.40.366.10">
    <property type="entry name" value="Malonyl-Coenzyme A Acyl Carrier Protein, domain 2"/>
    <property type="match status" value="2"/>
</dbReference>
<keyword evidence="3 6" id="KW-0012">Acyltransferase</keyword>
<dbReference type="SUPFAM" id="SSF52151">
    <property type="entry name" value="FabD/lysophospholipase-like"/>
    <property type="match status" value="1"/>
</dbReference>
<dbReference type="Proteomes" id="UP001519332">
    <property type="component" value="Unassembled WGS sequence"/>
</dbReference>
<dbReference type="RefSeq" id="WP_209642965.1">
    <property type="nucleotide sequence ID" value="NZ_JAGINW010000001.1"/>
</dbReference>
<sequence length="317" mass="34858">MVADSGNAHTALVFPGMGPSRFEDIAKFMLINPFARKLVAEADKVLGYSLFDAYRDAKGEYNRHAQVAFVVNCLAFAQWAEDTIGVEPDLITGPSFGGRAAAAHSGAVSFAEVVWLTSQLATVMDEYFTAEHPDIVTHSFVRTPLPELTKILGELTEAGHWHEISCRLDHDFHMLSLGIGQVDWVKRRLSSIGGLSLYTMQPPMHASIFAGLRERVDAEIFSQVTWADPVVPVIADQDGSVRHTGAGVRTMLLDGFVRAVQWPDVVATLQSSRVTKLYVAGQDSMFGRVPCTTRNFEVVGINPRFVMQPRARVVAVR</sequence>
<name>A0ABS4TN29_9PSEU</name>
<feature type="domain" description="Malonyl-CoA-[acyl-carrier-protein] transacylase small" evidence="5">
    <location>
        <begin position="139"/>
        <end position="200"/>
    </location>
</feature>
<dbReference type="Pfam" id="PF21124">
    <property type="entry name" value="VinK_C"/>
    <property type="match status" value="1"/>
</dbReference>
<dbReference type="GO" id="GO:0004314">
    <property type="term" value="F:[acyl-carrier-protein] S-malonyltransferase activity"/>
    <property type="evidence" value="ECO:0007669"/>
    <property type="project" value="UniProtKB-EC"/>
</dbReference>
<proteinExistence type="predicted"/>
<dbReference type="InterPro" id="IPR050858">
    <property type="entry name" value="Mal-CoA-ACP_Trans/PKS_FabD"/>
</dbReference>
<comment type="caution">
    <text evidence="6">The sequence shown here is derived from an EMBL/GenBank/DDBJ whole genome shotgun (WGS) entry which is preliminary data.</text>
</comment>